<accession>A0ABR4L450</accession>
<dbReference type="InterPro" id="IPR007219">
    <property type="entry name" value="XnlR_reg_dom"/>
</dbReference>
<reference evidence="8 9" key="1">
    <citation type="submission" date="2024-07" db="EMBL/GenBank/DDBJ databases">
        <title>Section-level genome sequencing and comparative genomics of Aspergillus sections Usti and Cavernicolus.</title>
        <authorList>
            <consortium name="Lawrence Berkeley National Laboratory"/>
            <person name="Nybo J.L."/>
            <person name="Vesth T.C."/>
            <person name="Theobald S."/>
            <person name="Frisvad J.C."/>
            <person name="Larsen T.O."/>
            <person name="Kjaerboelling I."/>
            <person name="Rothschild-Mancinelli K."/>
            <person name="Lyhne E.K."/>
            <person name="Kogle M.E."/>
            <person name="Barry K."/>
            <person name="Clum A."/>
            <person name="Na H."/>
            <person name="Ledsgaard L."/>
            <person name="Lin J."/>
            <person name="Lipzen A."/>
            <person name="Kuo A."/>
            <person name="Riley R."/>
            <person name="Mondo S."/>
            <person name="LaButti K."/>
            <person name="Haridas S."/>
            <person name="Pangalinan J."/>
            <person name="Salamov A.A."/>
            <person name="Simmons B.A."/>
            <person name="Magnuson J.K."/>
            <person name="Chen J."/>
            <person name="Drula E."/>
            <person name="Henrissat B."/>
            <person name="Wiebenga A."/>
            <person name="Lubbers R.J."/>
            <person name="Gomes A.C."/>
            <person name="Macurrencykelacurrency M.R."/>
            <person name="Stajich J."/>
            <person name="Grigoriev I.V."/>
            <person name="Mortensen U.H."/>
            <person name="De vries R.P."/>
            <person name="Baker S.E."/>
            <person name="Andersen M.R."/>
        </authorList>
    </citation>
    <scope>NUCLEOTIDE SEQUENCE [LARGE SCALE GENOMIC DNA]</scope>
    <source>
        <strain evidence="8 9">CBS 756.74</strain>
    </source>
</reference>
<dbReference type="PANTHER" id="PTHR47338:SF16">
    <property type="entry name" value="TRANSCRIPTION FACTOR, PUTATIVE (AFU_ORTHOLOGUE AFUA_2G09360)-RELATED"/>
    <property type="match status" value="1"/>
</dbReference>
<evidence type="ECO:0000256" key="1">
    <source>
        <dbReference type="ARBA" id="ARBA00004123"/>
    </source>
</evidence>
<keyword evidence="5" id="KW-0804">Transcription</keyword>
<keyword evidence="9" id="KW-1185">Reference proteome</keyword>
<dbReference type="EMBL" id="JBFXLR010000003">
    <property type="protein sequence ID" value="KAL2859253.1"/>
    <property type="molecule type" value="Genomic_DNA"/>
</dbReference>
<evidence type="ECO:0000256" key="5">
    <source>
        <dbReference type="ARBA" id="ARBA00023163"/>
    </source>
</evidence>
<keyword evidence="2" id="KW-0479">Metal-binding</keyword>
<evidence type="ECO:0000256" key="3">
    <source>
        <dbReference type="ARBA" id="ARBA00023015"/>
    </source>
</evidence>
<protein>
    <submittedName>
        <fullName evidence="8">Fungal-specific transcription factor domain-containing protein</fullName>
    </submittedName>
</protein>
<comment type="subcellular location">
    <subcellularLocation>
        <location evidence="1">Nucleus</location>
    </subcellularLocation>
</comment>
<keyword evidence="4" id="KW-0238">DNA-binding</keyword>
<dbReference type="CDD" id="cd12148">
    <property type="entry name" value="fungal_TF_MHR"/>
    <property type="match status" value="1"/>
</dbReference>
<evidence type="ECO:0000256" key="4">
    <source>
        <dbReference type="ARBA" id="ARBA00023125"/>
    </source>
</evidence>
<evidence type="ECO:0000256" key="2">
    <source>
        <dbReference type="ARBA" id="ARBA00022723"/>
    </source>
</evidence>
<evidence type="ECO:0000313" key="9">
    <source>
        <dbReference type="Proteomes" id="UP001610444"/>
    </source>
</evidence>
<dbReference type="RefSeq" id="XP_070904187.1">
    <property type="nucleotide sequence ID" value="XM_071044211.1"/>
</dbReference>
<evidence type="ECO:0000256" key="6">
    <source>
        <dbReference type="ARBA" id="ARBA00023242"/>
    </source>
</evidence>
<keyword evidence="6" id="KW-0539">Nucleus</keyword>
<dbReference type="PROSITE" id="PS50048">
    <property type="entry name" value="ZN2_CY6_FUNGAL_2"/>
    <property type="match status" value="1"/>
</dbReference>
<dbReference type="GeneID" id="98159375"/>
<evidence type="ECO:0000313" key="8">
    <source>
        <dbReference type="EMBL" id="KAL2859253.1"/>
    </source>
</evidence>
<dbReference type="Gene3D" id="4.10.240.10">
    <property type="entry name" value="Zn(2)-C6 fungal-type DNA-binding domain"/>
    <property type="match status" value="1"/>
</dbReference>
<dbReference type="SUPFAM" id="SSF57701">
    <property type="entry name" value="Zn2/Cys6 DNA-binding domain"/>
    <property type="match status" value="1"/>
</dbReference>
<name>A0ABR4L450_9EURO</name>
<dbReference type="SMART" id="SM00906">
    <property type="entry name" value="Fungal_trans"/>
    <property type="match status" value="1"/>
</dbReference>
<dbReference type="InterPro" id="IPR001138">
    <property type="entry name" value="Zn2Cys6_DnaBD"/>
</dbReference>
<keyword evidence="3" id="KW-0805">Transcription regulation</keyword>
<organism evidence="8 9">
    <name type="scientific">Aspergillus pseudodeflectus</name>
    <dbReference type="NCBI Taxonomy" id="176178"/>
    <lineage>
        <taxon>Eukaryota</taxon>
        <taxon>Fungi</taxon>
        <taxon>Dikarya</taxon>
        <taxon>Ascomycota</taxon>
        <taxon>Pezizomycotina</taxon>
        <taxon>Eurotiomycetes</taxon>
        <taxon>Eurotiomycetidae</taxon>
        <taxon>Eurotiales</taxon>
        <taxon>Aspergillaceae</taxon>
        <taxon>Aspergillus</taxon>
        <taxon>Aspergillus subgen. Nidulantes</taxon>
    </lineage>
</organism>
<dbReference type="InterPro" id="IPR050815">
    <property type="entry name" value="TF_fung"/>
</dbReference>
<comment type="caution">
    <text evidence="8">The sequence shown here is derived from an EMBL/GenBank/DDBJ whole genome shotgun (WGS) entry which is preliminary data.</text>
</comment>
<feature type="domain" description="Zn(2)-C6 fungal-type" evidence="7">
    <location>
        <begin position="6"/>
        <end position="38"/>
    </location>
</feature>
<gene>
    <name evidence="8" type="ORF">BJX68DRAFT_261697</name>
</gene>
<dbReference type="Pfam" id="PF04082">
    <property type="entry name" value="Fungal_trans"/>
    <property type="match status" value="1"/>
</dbReference>
<proteinExistence type="predicted"/>
<dbReference type="CDD" id="cd00067">
    <property type="entry name" value="GAL4"/>
    <property type="match status" value="1"/>
</dbReference>
<dbReference type="PANTHER" id="PTHR47338">
    <property type="entry name" value="ZN(II)2CYS6 TRANSCRIPTION FACTOR (EUROFUNG)-RELATED"/>
    <property type="match status" value="1"/>
</dbReference>
<evidence type="ECO:0000259" key="7">
    <source>
        <dbReference type="PROSITE" id="PS50048"/>
    </source>
</evidence>
<dbReference type="SMART" id="SM00066">
    <property type="entry name" value="GAL4"/>
    <property type="match status" value="1"/>
</dbReference>
<dbReference type="PROSITE" id="PS00463">
    <property type="entry name" value="ZN2_CY6_FUNGAL_1"/>
    <property type="match status" value="1"/>
</dbReference>
<dbReference type="Proteomes" id="UP001610444">
    <property type="component" value="Unassembled WGS sequence"/>
</dbReference>
<sequence length="519" mass="59550">MRPVTACDACRANKRKCRLDTKDTVCIRCSSLKIECSLQRWVVRPRLPPTRLAPQRSPQPRVQPVADDFPSLALRRELVTLYFLVVHDTHHSIFHRPTVERQINDGDFPDVLLFSMMALGARFSDNRIFVGTDRRRRGDQYAERARKLLDLTDISVSTIQACILLGTVCFSDSQTKSESLYYSVAVRLALILDLPNKQCADQVERQVNLRIWWSLYMIDIWSSAGLNLPRQLDFVEAYPLPTSEDIFLSLRSGATVAEDRPGLWSEMVILARIWARIHNLNKASVNSLIDYESLTDAADRLAQELHDWSANLKPDLQETPENLERYNVLGLGNAFAALHLGYHYYNEVLFYQFLARTPDPQSTAPVTESYRSQCDAHALAFCTLLYTCRSTPTLAHQCQYVMVGHMLVVTSTVYIHMLLFSEDDEAKTQLARRRLAQNFEILTELQTFWVTLDVALSRLQVFHNACRRSIDESFRMDRWMLAFILEHGSLVVERPIGEHGEGEGDSPGTLRNWFLRTFD</sequence>
<dbReference type="InterPro" id="IPR036864">
    <property type="entry name" value="Zn2-C6_fun-type_DNA-bd_sf"/>
</dbReference>
<dbReference type="Pfam" id="PF00172">
    <property type="entry name" value="Zn_clus"/>
    <property type="match status" value="1"/>
</dbReference>